<organism evidence="7 8">
    <name type="scientific">Cyanidiococcus yangmingshanensis</name>
    <dbReference type="NCBI Taxonomy" id="2690220"/>
    <lineage>
        <taxon>Eukaryota</taxon>
        <taxon>Rhodophyta</taxon>
        <taxon>Bangiophyceae</taxon>
        <taxon>Cyanidiales</taxon>
        <taxon>Cyanidiaceae</taxon>
        <taxon>Cyanidiococcus</taxon>
    </lineage>
</organism>
<evidence type="ECO:0000256" key="3">
    <source>
        <dbReference type="ARBA" id="ARBA00023134"/>
    </source>
</evidence>
<keyword evidence="4" id="KW-0539">Nucleus</keyword>
<evidence type="ECO:0000256" key="5">
    <source>
        <dbReference type="SAM" id="MobiDB-lite"/>
    </source>
</evidence>
<gene>
    <name evidence="7" type="primary">GNL3</name>
    <name evidence="7" type="ORF">F1559_000490</name>
</gene>
<protein>
    <submittedName>
        <fullName evidence="7">Guanine nucleotide-binding protein-like 3</fullName>
    </submittedName>
</protein>
<dbReference type="InterPro" id="IPR014813">
    <property type="entry name" value="Gnl3_N_dom"/>
</dbReference>
<dbReference type="PRINTS" id="PR00326">
    <property type="entry name" value="GTP1OBG"/>
</dbReference>
<comment type="subcellular location">
    <subcellularLocation>
        <location evidence="1">Nucleus</location>
    </subcellularLocation>
</comment>
<dbReference type="InterPro" id="IPR027417">
    <property type="entry name" value="P-loop_NTPase"/>
</dbReference>
<evidence type="ECO:0000313" key="8">
    <source>
        <dbReference type="Proteomes" id="UP000530660"/>
    </source>
</evidence>
<evidence type="ECO:0000259" key="6">
    <source>
        <dbReference type="PROSITE" id="PS51721"/>
    </source>
</evidence>
<keyword evidence="3" id="KW-0342">GTP-binding</keyword>
<feature type="domain" description="CP-type G" evidence="6">
    <location>
        <begin position="118"/>
        <end position="303"/>
    </location>
</feature>
<dbReference type="PROSITE" id="PS51721">
    <property type="entry name" value="G_CP"/>
    <property type="match status" value="1"/>
</dbReference>
<dbReference type="InterPro" id="IPR006073">
    <property type="entry name" value="GTP-bd"/>
</dbReference>
<dbReference type="AlphaFoldDB" id="A0A7J7IFH6"/>
<sequence>MAPHRKSKRESLKHKYKVQRKVAEHHRRLRKLLRKQRRDGILNGSRRVQRDLGVPNLYPYKQELLEQAARRLALRSTVSARAGSSTVQTLAPHASLASSESPETTASRTVTRSRRAFAAELRRVVELSDVVLEVLDARNPLESRSMALERLVRTAAAGTAGGKRLVLVLSKADLVPHEALRAWICRLRAEYPTIATHDGLDRAGLCGGPRQRGSAAHSIRLAQLAQLLKQYARKGAGKQSNLGTITVGVVGKPNVGKSSLLNALVRNDGVVATGARPGVTRALQEVRLDRHVRLLDSPGVVLDFEGDTEGIQRADGTRGIGAATDAVGRSDEVQQHEARMALAGYIGVEELCNPISAARLVLERSQFNADGALSLLYEMPSFALSDMVEWTEGTPEDSFVMQFLALLAKRRGLVRKAGMLDLDAAAQLLVQDWVTGKIPYYTTPQSIGLPSTQQLDAEIVSSWGTGFDLDLLEPSDKRDEEMTLVDTNAKPAMERMKEADDQVTYHILKHVSRRAPHPTDLTPGVPQAPGHPPDEELSDFEFNTD</sequence>
<dbReference type="PANTHER" id="PTHR11089">
    <property type="entry name" value="GTP-BINDING PROTEIN-RELATED"/>
    <property type="match status" value="1"/>
</dbReference>
<dbReference type="SUPFAM" id="SSF52540">
    <property type="entry name" value="P-loop containing nucleoside triphosphate hydrolases"/>
    <property type="match status" value="2"/>
</dbReference>
<keyword evidence="2" id="KW-0547">Nucleotide-binding</keyword>
<dbReference type="GO" id="GO:0005730">
    <property type="term" value="C:nucleolus"/>
    <property type="evidence" value="ECO:0007669"/>
    <property type="project" value="UniProtKB-ARBA"/>
</dbReference>
<evidence type="ECO:0000256" key="4">
    <source>
        <dbReference type="ARBA" id="ARBA00023242"/>
    </source>
</evidence>
<comment type="caution">
    <text evidence="7">The sequence shown here is derived from an EMBL/GenBank/DDBJ whole genome shotgun (WGS) entry which is preliminary data.</text>
</comment>
<proteinExistence type="predicted"/>
<evidence type="ECO:0000256" key="1">
    <source>
        <dbReference type="ARBA" id="ARBA00004123"/>
    </source>
</evidence>
<dbReference type="InterPro" id="IPR030378">
    <property type="entry name" value="G_CP_dom"/>
</dbReference>
<name>A0A7J7IFH6_9RHOD</name>
<evidence type="ECO:0000256" key="2">
    <source>
        <dbReference type="ARBA" id="ARBA00022741"/>
    </source>
</evidence>
<reference evidence="7 8" key="1">
    <citation type="journal article" date="2020" name="J. Phycol.">
        <title>Comparative genome analysis reveals Cyanidiococcus gen. nov., a new extremophilic red algal genus sister to Cyanidioschyzon (Cyanidioschyzonaceae, Rhodophyta).</title>
        <authorList>
            <person name="Liu S.-L."/>
            <person name="Chiang Y.-R."/>
            <person name="Yoon H.S."/>
            <person name="Fu H.-Y."/>
        </authorList>
    </citation>
    <scope>NUCLEOTIDE SEQUENCE [LARGE SCALE GENOMIC DNA]</scope>
    <source>
        <strain evidence="7 8">THAL066</strain>
    </source>
</reference>
<dbReference type="PANTHER" id="PTHR11089:SF30">
    <property type="entry name" value="GUANINE NUCLEOTIDE-BINDING PROTEIN-LIKE 3 HOMOLOG"/>
    <property type="match status" value="1"/>
</dbReference>
<dbReference type="Pfam" id="PF01926">
    <property type="entry name" value="MMR_HSR1"/>
    <property type="match status" value="1"/>
</dbReference>
<dbReference type="Proteomes" id="UP000530660">
    <property type="component" value="Unassembled WGS sequence"/>
</dbReference>
<feature type="region of interest" description="Disordered" evidence="5">
    <location>
        <begin position="83"/>
        <end position="110"/>
    </location>
</feature>
<keyword evidence="8" id="KW-1185">Reference proteome</keyword>
<dbReference type="Pfam" id="PF08701">
    <property type="entry name" value="GN3L_Grn1"/>
    <property type="match status" value="1"/>
</dbReference>
<dbReference type="Gene3D" id="1.10.1580.10">
    <property type="match status" value="1"/>
</dbReference>
<dbReference type="InterPro" id="IPR023179">
    <property type="entry name" value="GTP-bd_ortho_bundle_sf"/>
</dbReference>
<dbReference type="GO" id="GO:0005525">
    <property type="term" value="F:GTP binding"/>
    <property type="evidence" value="ECO:0007669"/>
    <property type="project" value="UniProtKB-KW"/>
</dbReference>
<dbReference type="EMBL" id="VWRR01000012">
    <property type="protein sequence ID" value="KAF6001866.1"/>
    <property type="molecule type" value="Genomic_DNA"/>
</dbReference>
<feature type="region of interest" description="Disordered" evidence="5">
    <location>
        <begin position="512"/>
        <end position="545"/>
    </location>
</feature>
<dbReference type="Gene3D" id="3.40.50.300">
    <property type="entry name" value="P-loop containing nucleotide triphosphate hydrolases"/>
    <property type="match status" value="1"/>
</dbReference>
<feature type="compositionally biased region" description="Acidic residues" evidence="5">
    <location>
        <begin position="535"/>
        <end position="545"/>
    </location>
</feature>
<evidence type="ECO:0000313" key="7">
    <source>
        <dbReference type="EMBL" id="KAF6001866.1"/>
    </source>
</evidence>
<dbReference type="InterPro" id="IPR050755">
    <property type="entry name" value="TRAFAC_YlqF/YawG_RiboMat"/>
</dbReference>
<accession>A0A7J7IFH6</accession>
<dbReference type="OrthoDB" id="10266128at2759"/>